<keyword evidence="1" id="KW-0175">Coiled coil</keyword>
<sequence>MVVINDVIDRCEDSYLAAKDYRIKITKEFSDKGLIVLVCRHDCVLWFINMGPNGEKRYFMLAMMQRLLRELPESFTVGFFYDVICALHREMERWQLLPHCLPRLKFATPVFHSYGHQWPCQLSYHPYKNPEFGRTDGEGCEREWNLLNGVIPTCRISGFYRRLFVINTKQAYIDGQNLRKLASRQKRRFDDAVAKLDEAEGALDRLGIPIDEIQTAWAEQLSTQQAEPPLPEKDAGMKTIESILNLLRTRTTLRRQITLTSSQQASILLHDPSSPDCVELLDRLDQLRSSLERVESQLAKKEYDLLLHGKMTRGDLEKIKSSQWYDALVRARAHYQRLVAALIGRKFTITQRIEDYRSHILEPPIDHKARIHEAKADKKRQPAVVRCLDQLNKEIERMLDAWDDAPRGAIRPEKLDRKGLFSLDVDGAIWKGLHILEAGLGDNRAPPRWLADENMRVAIIAYLDWKGCHAELDIIKREVANMHVWYAEEHDAIQTAIHEAGMHSNDTC</sequence>
<evidence type="ECO:0008006" key="4">
    <source>
        <dbReference type="Google" id="ProtNLM"/>
    </source>
</evidence>
<reference evidence="2" key="1">
    <citation type="journal article" date="2020" name="Nat. Commun.">
        <title>Large-scale genome sequencing of mycorrhizal fungi provides insights into the early evolution of symbiotic traits.</title>
        <authorList>
            <person name="Miyauchi S."/>
            <person name="Kiss E."/>
            <person name="Kuo A."/>
            <person name="Drula E."/>
            <person name="Kohler A."/>
            <person name="Sanchez-Garcia M."/>
            <person name="Morin E."/>
            <person name="Andreopoulos B."/>
            <person name="Barry K.W."/>
            <person name="Bonito G."/>
            <person name="Buee M."/>
            <person name="Carver A."/>
            <person name="Chen C."/>
            <person name="Cichocki N."/>
            <person name="Clum A."/>
            <person name="Culley D."/>
            <person name="Crous P.W."/>
            <person name="Fauchery L."/>
            <person name="Girlanda M."/>
            <person name="Hayes R.D."/>
            <person name="Keri Z."/>
            <person name="LaButti K."/>
            <person name="Lipzen A."/>
            <person name="Lombard V."/>
            <person name="Magnuson J."/>
            <person name="Maillard F."/>
            <person name="Murat C."/>
            <person name="Nolan M."/>
            <person name="Ohm R.A."/>
            <person name="Pangilinan J."/>
            <person name="Pereira M.F."/>
            <person name="Perotto S."/>
            <person name="Peter M."/>
            <person name="Pfister S."/>
            <person name="Riley R."/>
            <person name="Sitrit Y."/>
            <person name="Stielow J.B."/>
            <person name="Szollosi G."/>
            <person name="Zifcakova L."/>
            <person name="Stursova M."/>
            <person name="Spatafora J.W."/>
            <person name="Tedersoo L."/>
            <person name="Vaario L.M."/>
            <person name="Yamada A."/>
            <person name="Yan M."/>
            <person name="Wang P."/>
            <person name="Xu J."/>
            <person name="Bruns T."/>
            <person name="Baldrian P."/>
            <person name="Vilgalys R."/>
            <person name="Dunand C."/>
            <person name="Henrissat B."/>
            <person name="Grigoriev I.V."/>
            <person name="Hibbett D."/>
            <person name="Nagy L.G."/>
            <person name="Martin F.M."/>
        </authorList>
    </citation>
    <scope>NUCLEOTIDE SEQUENCE</scope>
    <source>
        <strain evidence="2">UP504</strain>
    </source>
</reference>
<dbReference type="PANTHER" id="PTHR33096">
    <property type="entry name" value="CXC2 DOMAIN-CONTAINING PROTEIN"/>
    <property type="match status" value="1"/>
</dbReference>
<dbReference type="OrthoDB" id="3246730at2759"/>
<dbReference type="AlphaFoldDB" id="A0A9P6ABB8"/>
<proteinExistence type="predicted"/>
<protein>
    <recommendedName>
        <fullName evidence="4">CxC1-like cysteine cluster associated with KDZ transposases domain-containing protein</fullName>
    </recommendedName>
</protein>
<dbReference type="Pfam" id="PF18758">
    <property type="entry name" value="KDZ"/>
    <property type="match status" value="1"/>
</dbReference>
<evidence type="ECO:0000256" key="1">
    <source>
        <dbReference type="SAM" id="Coils"/>
    </source>
</evidence>
<comment type="caution">
    <text evidence="2">The sequence shown here is derived from an EMBL/GenBank/DDBJ whole genome shotgun (WGS) entry which is preliminary data.</text>
</comment>
<dbReference type="InterPro" id="IPR040521">
    <property type="entry name" value="KDZ"/>
</dbReference>
<organism evidence="2 3">
    <name type="scientific">Hydnum rufescens UP504</name>
    <dbReference type="NCBI Taxonomy" id="1448309"/>
    <lineage>
        <taxon>Eukaryota</taxon>
        <taxon>Fungi</taxon>
        <taxon>Dikarya</taxon>
        <taxon>Basidiomycota</taxon>
        <taxon>Agaricomycotina</taxon>
        <taxon>Agaricomycetes</taxon>
        <taxon>Cantharellales</taxon>
        <taxon>Hydnaceae</taxon>
        <taxon>Hydnum</taxon>
    </lineage>
</organism>
<dbReference type="EMBL" id="MU129498">
    <property type="protein sequence ID" value="KAF9502968.1"/>
    <property type="molecule type" value="Genomic_DNA"/>
</dbReference>
<evidence type="ECO:0000313" key="3">
    <source>
        <dbReference type="Proteomes" id="UP000886523"/>
    </source>
</evidence>
<name>A0A9P6ABB8_9AGAM</name>
<dbReference type="Proteomes" id="UP000886523">
    <property type="component" value="Unassembled WGS sequence"/>
</dbReference>
<dbReference type="PANTHER" id="PTHR33096:SF1">
    <property type="entry name" value="CXC1-LIKE CYSTEINE CLUSTER ASSOCIATED WITH KDZ TRANSPOSASES DOMAIN-CONTAINING PROTEIN"/>
    <property type="match status" value="1"/>
</dbReference>
<evidence type="ECO:0000313" key="2">
    <source>
        <dbReference type="EMBL" id="KAF9502968.1"/>
    </source>
</evidence>
<gene>
    <name evidence="2" type="ORF">BS47DRAFT_1310435</name>
</gene>
<feature type="coiled-coil region" evidence="1">
    <location>
        <begin position="277"/>
        <end position="304"/>
    </location>
</feature>
<keyword evidence="3" id="KW-1185">Reference proteome</keyword>
<accession>A0A9P6ABB8</accession>